<dbReference type="OrthoDB" id="6112485at2759"/>
<accession>A0A183A5E6</accession>
<dbReference type="WBParaSite" id="ECPE_0000218101-mRNA-1">
    <property type="protein sequence ID" value="ECPE_0000218101-mRNA-1"/>
    <property type="gene ID" value="ECPE_0000218101"/>
</dbReference>
<dbReference type="PANTHER" id="PTHR37984:SF9">
    <property type="entry name" value="INTEGRASE CATALYTIC DOMAIN-CONTAINING PROTEIN"/>
    <property type="match status" value="1"/>
</dbReference>
<reference evidence="3 4" key="2">
    <citation type="submission" date="2018-11" db="EMBL/GenBank/DDBJ databases">
        <authorList>
            <consortium name="Pathogen Informatics"/>
        </authorList>
    </citation>
    <scope>NUCLEOTIDE SEQUENCE [LARGE SCALE GENOMIC DNA]</scope>
    <source>
        <strain evidence="3 4">Egypt</strain>
    </source>
</reference>
<dbReference type="Proteomes" id="UP000272942">
    <property type="component" value="Unassembled WGS sequence"/>
</dbReference>
<feature type="domain" description="Reverse transcriptase/retrotransposon-derived protein RNase H-like" evidence="2">
    <location>
        <begin position="144"/>
        <end position="233"/>
    </location>
</feature>
<feature type="domain" description="Reverse transcriptase" evidence="1">
    <location>
        <begin position="33"/>
        <end position="88"/>
    </location>
</feature>
<name>A0A183A5E6_9TREM</name>
<dbReference type="InterPro" id="IPR043128">
    <property type="entry name" value="Rev_trsase/Diguanyl_cyclase"/>
</dbReference>
<dbReference type="Pfam" id="PF00078">
    <property type="entry name" value="RVT_1"/>
    <property type="match status" value="1"/>
</dbReference>
<dbReference type="Gene3D" id="3.30.70.270">
    <property type="match status" value="1"/>
</dbReference>
<dbReference type="InterPro" id="IPR050951">
    <property type="entry name" value="Retrovirus_Pol_polyprotein"/>
</dbReference>
<dbReference type="InterPro" id="IPR041577">
    <property type="entry name" value="RT_RNaseH_2"/>
</dbReference>
<dbReference type="CDD" id="cd01647">
    <property type="entry name" value="RT_LTR"/>
    <property type="match status" value="1"/>
</dbReference>
<evidence type="ECO:0000259" key="1">
    <source>
        <dbReference type="Pfam" id="PF00078"/>
    </source>
</evidence>
<protein>
    <submittedName>
        <fullName evidence="5">RT_RNaseH_2 domain-containing protein</fullName>
    </submittedName>
</protein>
<dbReference type="SUPFAM" id="SSF56672">
    <property type="entry name" value="DNA/RNA polymerases"/>
    <property type="match status" value="1"/>
</dbReference>
<reference evidence="5" key="1">
    <citation type="submission" date="2016-06" db="UniProtKB">
        <authorList>
            <consortium name="WormBaseParasite"/>
        </authorList>
    </citation>
    <scope>IDENTIFICATION</scope>
</reference>
<dbReference type="InterPro" id="IPR043502">
    <property type="entry name" value="DNA/RNA_pol_sf"/>
</dbReference>
<evidence type="ECO:0000313" key="4">
    <source>
        <dbReference type="Proteomes" id="UP000272942"/>
    </source>
</evidence>
<evidence type="ECO:0000259" key="2">
    <source>
        <dbReference type="Pfam" id="PF17919"/>
    </source>
</evidence>
<gene>
    <name evidence="3" type="ORF">ECPE_LOCUS2181</name>
</gene>
<dbReference type="AlphaFoldDB" id="A0A183A5E6"/>
<sequence length="269" mass="30464">MAMKSDGRTPRICGNYRLTLNPRLRRYAATTMEPEDFMKSLHGCQYFSKIDLADAYLQIPLNFEARYFTTIHTPWEMYQYNFLPFGFAIKGLDGVIAYRDDVLIFDLNKKEHDARPTQLLERFAAGNVAIKLSKCVFGVNSWEWSMECKDILRGLIRCVTDRPVLAPFSPSKPTILITEASDVGIGAELEQEGCPVICISRLLNAVEKGYSQTQEEALAVFWAFRRLHKYFLNCGLPSSLITKRYSSCSTPTNPSRSPLLLCYIGGTSP</sequence>
<proteinExistence type="predicted"/>
<organism evidence="5">
    <name type="scientific">Echinostoma caproni</name>
    <dbReference type="NCBI Taxonomy" id="27848"/>
    <lineage>
        <taxon>Eukaryota</taxon>
        <taxon>Metazoa</taxon>
        <taxon>Spiralia</taxon>
        <taxon>Lophotrochozoa</taxon>
        <taxon>Platyhelminthes</taxon>
        <taxon>Trematoda</taxon>
        <taxon>Digenea</taxon>
        <taxon>Plagiorchiida</taxon>
        <taxon>Echinostomata</taxon>
        <taxon>Echinostomatoidea</taxon>
        <taxon>Echinostomatidae</taxon>
        <taxon>Echinostoma</taxon>
    </lineage>
</organism>
<evidence type="ECO:0000313" key="3">
    <source>
        <dbReference type="EMBL" id="VDP65681.1"/>
    </source>
</evidence>
<keyword evidence="4" id="KW-1185">Reference proteome</keyword>
<dbReference type="Gene3D" id="3.10.10.10">
    <property type="entry name" value="HIV Type 1 Reverse Transcriptase, subunit A, domain 1"/>
    <property type="match status" value="1"/>
</dbReference>
<dbReference type="PANTHER" id="PTHR37984">
    <property type="entry name" value="PROTEIN CBG26694"/>
    <property type="match status" value="1"/>
</dbReference>
<dbReference type="InterPro" id="IPR000477">
    <property type="entry name" value="RT_dom"/>
</dbReference>
<evidence type="ECO:0000313" key="5">
    <source>
        <dbReference type="WBParaSite" id="ECPE_0000218101-mRNA-1"/>
    </source>
</evidence>
<dbReference type="Pfam" id="PF17919">
    <property type="entry name" value="RT_RNaseH_2"/>
    <property type="match status" value="1"/>
</dbReference>
<dbReference type="EMBL" id="UZAN01039457">
    <property type="protein sequence ID" value="VDP65681.1"/>
    <property type="molecule type" value="Genomic_DNA"/>
</dbReference>